<evidence type="ECO:0000313" key="4">
    <source>
        <dbReference type="Proteomes" id="UP000447873"/>
    </source>
</evidence>
<evidence type="ECO:0000256" key="2">
    <source>
        <dbReference type="SAM" id="SignalP"/>
    </source>
</evidence>
<feature type="compositionally biased region" description="Basic and acidic residues" evidence="1">
    <location>
        <begin position="53"/>
        <end position="88"/>
    </location>
</feature>
<name>A0A8H3ZD25_VENIN</name>
<sequence>MRLLSGITTLALATQALSSPSDFEIRPGDEIPLQPEGTEGISFRHQVPGKGQRKPDENEDIKMDGWRRGFSELKKVEEPALKTFEKRKGGGGGGGGGRSSGSSSSSGSKSGGTPSGASSSNSGSRSGGSASSLGTGALAGGAVGYMAGSHDDDSSPSQNQSTSPSPQNCHYDNTHDDRLFFTLPPQLPEGKNMTVSVKTTWHLGYNEKLKGRLEKEAGLISTADPGKQCGV</sequence>
<evidence type="ECO:0000256" key="1">
    <source>
        <dbReference type="SAM" id="MobiDB-lite"/>
    </source>
</evidence>
<accession>A0A8H3ZD25</accession>
<evidence type="ECO:0000313" key="3">
    <source>
        <dbReference type="EMBL" id="KAE9987881.1"/>
    </source>
</evidence>
<comment type="caution">
    <text evidence="3">The sequence shown here is derived from an EMBL/GenBank/DDBJ whole genome shotgun (WGS) entry which is preliminary data.</text>
</comment>
<feature type="region of interest" description="Disordered" evidence="1">
    <location>
        <begin position="20"/>
        <end position="176"/>
    </location>
</feature>
<dbReference type="Proteomes" id="UP000447873">
    <property type="component" value="Unassembled WGS sequence"/>
</dbReference>
<feature type="compositionally biased region" description="Low complexity" evidence="1">
    <location>
        <begin position="115"/>
        <end position="136"/>
    </location>
</feature>
<reference evidence="3 4" key="1">
    <citation type="submission" date="2018-12" db="EMBL/GenBank/DDBJ databases">
        <title>Venturia inaequalis Genome Resource.</title>
        <authorList>
            <person name="Lichtner F.J."/>
        </authorList>
    </citation>
    <scope>NUCLEOTIDE SEQUENCE [LARGE SCALE GENOMIC DNA]</scope>
    <source>
        <strain evidence="3 4">120213</strain>
    </source>
</reference>
<feature type="signal peptide" evidence="2">
    <location>
        <begin position="1"/>
        <end position="18"/>
    </location>
</feature>
<gene>
    <name evidence="3" type="ORF">EG328_001308</name>
</gene>
<organism evidence="3 4">
    <name type="scientific">Venturia inaequalis</name>
    <name type="common">Apple scab fungus</name>
    <dbReference type="NCBI Taxonomy" id="5025"/>
    <lineage>
        <taxon>Eukaryota</taxon>
        <taxon>Fungi</taxon>
        <taxon>Dikarya</taxon>
        <taxon>Ascomycota</taxon>
        <taxon>Pezizomycotina</taxon>
        <taxon>Dothideomycetes</taxon>
        <taxon>Pleosporomycetidae</taxon>
        <taxon>Venturiales</taxon>
        <taxon>Venturiaceae</taxon>
        <taxon>Venturia</taxon>
    </lineage>
</organism>
<protein>
    <submittedName>
        <fullName evidence="3">Uncharacterized protein</fullName>
    </submittedName>
</protein>
<feature type="compositionally biased region" description="Low complexity" evidence="1">
    <location>
        <begin position="155"/>
        <end position="167"/>
    </location>
</feature>
<dbReference type="AlphaFoldDB" id="A0A8H3ZD25"/>
<dbReference type="EMBL" id="WNWS01000013">
    <property type="protein sequence ID" value="KAE9987881.1"/>
    <property type="molecule type" value="Genomic_DNA"/>
</dbReference>
<keyword evidence="2" id="KW-0732">Signal</keyword>
<feature type="compositionally biased region" description="Gly residues" evidence="1">
    <location>
        <begin position="90"/>
        <end position="99"/>
    </location>
</feature>
<proteinExistence type="predicted"/>
<feature type="chain" id="PRO_5034856265" evidence="2">
    <location>
        <begin position="19"/>
        <end position="231"/>
    </location>
</feature>